<dbReference type="EMBL" id="JH992990">
    <property type="protein sequence ID" value="EKX47345.1"/>
    <property type="molecule type" value="Genomic_DNA"/>
</dbReference>
<evidence type="ECO:0000256" key="1">
    <source>
        <dbReference type="SAM" id="MobiDB-lite"/>
    </source>
</evidence>
<dbReference type="GeneID" id="17303958"/>
<feature type="region of interest" description="Disordered" evidence="1">
    <location>
        <begin position="82"/>
        <end position="146"/>
    </location>
</feature>
<sequence length="593" mass="64020">MVREIPESEGKTRDEYEKSLHDTLNEEEIFAPARPFGSASDSKNKQIVNKDTNAKMNWTMYSREELLAIGKQESVCRRPPDIPELFRRDAPGNVAEKAKMERNVRKRDERERERERRDRGGRGIRMPINHGAGLLSHPEPRGRGGLSHEERHKMMMEEVERERCALAAQRNREKAAMATNPGLVDDAIISMSGTEAPMVDPLMMREVPVNQQFADDDDVFDLKNLVGPALSDISDDAAPLVGTNIPVPPEASPSKFGASRAGRWFASPAERQGNQPMAQEKDGKMNSILGGALPLTFNSDPLLSPQPAPSSHTAPFMPLNSAFMDPVTSSFQSLPNMPPQPPLLSSFQATDLSMLERQQFESANKSGGYEPPLQPPPPQTPSPARAEKPSAPPNLASPGIPFARPGNSILSKLLGANNPAGLSASPLPPLPNVPSTTLSVEDIEKQLMNASSKQDGGGGGRGGGAGGVLPNVPISPATTAGAFDAKSFFQLYENPVNRLALDEGGNLKISIPIPIPIPIPILILIPISIPIPIQSVPRIHQDESSRVKCRITLMLRASSCSSSISLPYLSFPLHPIPVSCADSLQMATGKPKA</sequence>
<accession>L1JGY4</accession>
<feature type="compositionally biased region" description="Basic and acidic residues" evidence="1">
    <location>
        <begin position="82"/>
        <end position="121"/>
    </location>
</feature>
<dbReference type="AlphaFoldDB" id="L1JGY4"/>
<keyword evidence="4" id="KW-1185">Reference proteome</keyword>
<evidence type="ECO:0000313" key="3">
    <source>
        <dbReference type="EnsemblProtists" id="EKX47345"/>
    </source>
</evidence>
<gene>
    <name evidence="2" type="ORF">GUITHDRAFT_137526</name>
</gene>
<dbReference type="KEGG" id="gtt:GUITHDRAFT_137526"/>
<feature type="region of interest" description="Disordered" evidence="1">
    <location>
        <begin position="361"/>
        <end position="402"/>
    </location>
</feature>
<feature type="region of interest" description="Disordered" evidence="1">
    <location>
        <begin position="450"/>
        <end position="469"/>
    </location>
</feature>
<dbReference type="PaxDb" id="55529-EKX47345"/>
<protein>
    <submittedName>
        <fullName evidence="2 3">Uncharacterized protein</fullName>
    </submittedName>
</protein>
<feature type="compositionally biased region" description="Gly residues" evidence="1">
    <location>
        <begin position="455"/>
        <end position="467"/>
    </location>
</feature>
<evidence type="ECO:0000313" key="4">
    <source>
        <dbReference type="Proteomes" id="UP000011087"/>
    </source>
</evidence>
<reference evidence="4" key="2">
    <citation type="submission" date="2012-11" db="EMBL/GenBank/DDBJ databases">
        <authorList>
            <person name="Kuo A."/>
            <person name="Curtis B.A."/>
            <person name="Tanifuji G."/>
            <person name="Burki F."/>
            <person name="Gruber A."/>
            <person name="Irimia M."/>
            <person name="Maruyama S."/>
            <person name="Arias M.C."/>
            <person name="Ball S.G."/>
            <person name="Gile G.H."/>
            <person name="Hirakawa Y."/>
            <person name="Hopkins J.F."/>
            <person name="Rensing S.A."/>
            <person name="Schmutz J."/>
            <person name="Symeonidi A."/>
            <person name="Elias M."/>
            <person name="Eveleigh R.J."/>
            <person name="Herman E.K."/>
            <person name="Klute M.J."/>
            <person name="Nakayama T."/>
            <person name="Obornik M."/>
            <person name="Reyes-Prieto A."/>
            <person name="Armbrust E.V."/>
            <person name="Aves S.J."/>
            <person name="Beiko R.G."/>
            <person name="Coutinho P."/>
            <person name="Dacks J.B."/>
            <person name="Durnford D.G."/>
            <person name="Fast N.M."/>
            <person name="Green B.R."/>
            <person name="Grisdale C."/>
            <person name="Hempe F."/>
            <person name="Henrissat B."/>
            <person name="Hoppner M.P."/>
            <person name="Ishida K.-I."/>
            <person name="Kim E."/>
            <person name="Koreny L."/>
            <person name="Kroth P.G."/>
            <person name="Liu Y."/>
            <person name="Malik S.-B."/>
            <person name="Maier U.G."/>
            <person name="McRose D."/>
            <person name="Mock T."/>
            <person name="Neilson J.A."/>
            <person name="Onodera N.T."/>
            <person name="Poole A.M."/>
            <person name="Pritham E.J."/>
            <person name="Richards T.A."/>
            <person name="Rocap G."/>
            <person name="Roy S.W."/>
            <person name="Sarai C."/>
            <person name="Schaack S."/>
            <person name="Shirato S."/>
            <person name="Slamovits C.H."/>
            <person name="Spencer D.F."/>
            <person name="Suzuki S."/>
            <person name="Worden A.Z."/>
            <person name="Zauner S."/>
            <person name="Barry K."/>
            <person name="Bell C."/>
            <person name="Bharti A.K."/>
            <person name="Crow J.A."/>
            <person name="Grimwood J."/>
            <person name="Kramer R."/>
            <person name="Lindquist E."/>
            <person name="Lucas S."/>
            <person name="Salamov A."/>
            <person name="McFadden G.I."/>
            <person name="Lane C.E."/>
            <person name="Keeling P.J."/>
            <person name="Gray M.W."/>
            <person name="Grigoriev I.V."/>
            <person name="Archibald J.M."/>
        </authorList>
    </citation>
    <scope>NUCLEOTIDE SEQUENCE</scope>
    <source>
        <strain evidence="4">CCMP2712</strain>
    </source>
</reference>
<dbReference type="Proteomes" id="UP000011087">
    <property type="component" value="Unassembled WGS sequence"/>
</dbReference>
<proteinExistence type="predicted"/>
<feature type="compositionally biased region" description="Pro residues" evidence="1">
    <location>
        <begin position="372"/>
        <end position="381"/>
    </location>
</feature>
<reference evidence="3" key="3">
    <citation type="submission" date="2015-06" db="UniProtKB">
        <authorList>
            <consortium name="EnsemblProtists"/>
        </authorList>
    </citation>
    <scope>IDENTIFICATION</scope>
</reference>
<reference evidence="2 4" key="1">
    <citation type="journal article" date="2012" name="Nature">
        <title>Algal genomes reveal evolutionary mosaicism and the fate of nucleomorphs.</title>
        <authorList>
            <consortium name="DOE Joint Genome Institute"/>
            <person name="Curtis B.A."/>
            <person name="Tanifuji G."/>
            <person name="Burki F."/>
            <person name="Gruber A."/>
            <person name="Irimia M."/>
            <person name="Maruyama S."/>
            <person name="Arias M.C."/>
            <person name="Ball S.G."/>
            <person name="Gile G.H."/>
            <person name="Hirakawa Y."/>
            <person name="Hopkins J.F."/>
            <person name="Kuo A."/>
            <person name="Rensing S.A."/>
            <person name="Schmutz J."/>
            <person name="Symeonidi A."/>
            <person name="Elias M."/>
            <person name="Eveleigh R.J."/>
            <person name="Herman E.K."/>
            <person name="Klute M.J."/>
            <person name="Nakayama T."/>
            <person name="Obornik M."/>
            <person name="Reyes-Prieto A."/>
            <person name="Armbrust E.V."/>
            <person name="Aves S.J."/>
            <person name="Beiko R.G."/>
            <person name="Coutinho P."/>
            <person name="Dacks J.B."/>
            <person name="Durnford D.G."/>
            <person name="Fast N.M."/>
            <person name="Green B.R."/>
            <person name="Grisdale C.J."/>
            <person name="Hempel F."/>
            <person name="Henrissat B."/>
            <person name="Hoppner M.P."/>
            <person name="Ishida K."/>
            <person name="Kim E."/>
            <person name="Koreny L."/>
            <person name="Kroth P.G."/>
            <person name="Liu Y."/>
            <person name="Malik S.B."/>
            <person name="Maier U.G."/>
            <person name="McRose D."/>
            <person name="Mock T."/>
            <person name="Neilson J.A."/>
            <person name="Onodera N.T."/>
            <person name="Poole A.M."/>
            <person name="Pritham E.J."/>
            <person name="Richards T.A."/>
            <person name="Rocap G."/>
            <person name="Roy S.W."/>
            <person name="Sarai C."/>
            <person name="Schaack S."/>
            <person name="Shirato S."/>
            <person name="Slamovits C.H."/>
            <person name="Spencer D.F."/>
            <person name="Suzuki S."/>
            <person name="Worden A.Z."/>
            <person name="Zauner S."/>
            <person name="Barry K."/>
            <person name="Bell C."/>
            <person name="Bharti A.K."/>
            <person name="Crow J.A."/>
            <person name="Grimwood J."/>
            <person name="Kramer R."/>
            <person name="Lindquist E."/>
            <person name="Lucas S."/>
            <person name="Salamov A."/>
            <person name="McFadden G.I."/>
            <person name="Lane C.E."/>
            <person name="Keeling P.J."/>
            <person name="Gray M.W."/>
            <person name="Grigoriev I.V."/>
            <person name="Archibald J.M."/>
        </authorList>
    </citation>
    <scope>NUCLEOTIDE SEQUENCE</scope>
    <source>
        <strain evidence="2 4">CCMP2712</strain>
    </source>
</reference>
<organism evidence="2">
    <name type="scientific">Guillardia theta (strain CCMP2712)</name>
    <name type="common">Cryptophyte</name>
    <dbReference type="NCBI Taxonomy" id="905079"/>
    <lineage>
        <taxon>Eukaryota</taxon>
        <taxon>Cryptophyceae</taxon>
        <taxon>Pyrenomonadales</taxon>
        <taxon>Geminigeraceae</taxon>
        <taxon>Guillardia</taxon>
    </lineage>
</organism>
<dbReference type="RefSeq" id="XP_005834325.1">
    <property type="nucleotide sequence ID" value="XM_005834268.1"/>
</dbReference>
<dbReference type="OMA" id="AWKARTK"/>
<evidence type="ECO:0000313" key="2">
    <source>
        <dbReference type="EMBL" id="EKX47345.1"/>
    </source>
</evidence>
<dbReference type="HOGENOM" id="CLU_460394_0_0_1"/>
<dbReference type="EnsemblProtists" id="EKX47345">
    <property type="protein sequence ID" value="EKX47345"/>
    <property type="gene ID" value="GUITHDRAFT_137526"/>
</dbReference>
<name>L1JGY4_GUITC</name>